<keyword evidence="3" id="KW-0539">Nucleus</keyword>
<feature type="compositionally biased region" description="Basic and acidic residues" evidence="4">
    <location>
        <begin position="35"/>
        <end position="46"/>
    </location>
</feature>
<dbReference type="CDD" id="cd23338">
    <property type="entry name" value="beta-trefoil_FSCN_FRG1"/>
    <property type="match status" value="1"/>
</dbReference>
<dbReference type="PANTHER" id="PTHR12928:SF0">
    <property type="entry name" value="FSHD REGION GENE 1"/>
    <property type="match status" value="1"/>
</dbReference>
<protein>
    <submittedName>
        <fullName evidence="5">Uncharacterized protein</fullName>
    </submittedName>
</protein>
<dbReference type="AlphaFoldDB" id="A0A8S1ECY3"/>
<feature type="region of interest" description="Disordered" evidence="4">
    <location>
        <begin position="25"/>
        <end position="48"/>
    </location>
</feature>
<dbReference type="Proteomes" id="UP000494206">
    <property type="component" value="Unassembled WGS sequence"/>
</dbReference>
<dbReference type="InterPro" id="IPR008999">
    <property type="entry name" value="Actin-crosslinking"/>
</dbReference>
<evidence type="ECO:0000256" key="3">
    <source>
        <dbReference type="ARBA" id="ARBA00023242"/>
    </source>
</evidence>
<evidence type="ECO:0000256" key="2">
    <source>
        <dbReference type="ARBA" id="ARBA00010878"/>
    </source>
</evidence>
<name>A0A8S1ECY3_9PELO</name>
<comment type="similarity">
    <text evidence="2">Belongs to the FRG1 family.</text>
</comment>
<proteinExistence type="inferred from homology"/>
<evidence type="ECO:0000256" key="1">
    <source>
        <dbReference type="ARBA" id="ARBA00004604"/>
    </source>
</evidence>
<evidence type="ECO:0000313" key="6">
    <source>
        <dbReference type="Proteomes" id="UP000494206"/>
    </source>
</evidence>
<dbReference type="PANTHER" id="PTHR12928">
    <property type="entry name" value="FRG1 PROTEIN"/>
    <property type="match status" value="1"/>
</dbReference>
<comment type="caution">
    <text evidence="5">The sequence shown here is derived from an EMBL/GenBank/DDBJ whole genome shotgun (WGS) entry which is preliminary data.</text>
</comment>
<gene>
    <name evidence="5" type="ORF">CBOVIS_LOCUS4267</name>
</gene>
<dbReference type="Gene3D" id="2.80.10.50">
    <property type="match status" value="1"/>
</dbReference>
<dbReference type="OrthoDB" id="5539371at2759"/>
<evidence type="ECO:0000313" key="5">
    <source>
        <dbReference type="EMBL" id="CAB3401529.1"/>
    </source>
</evidence>
<dbReference type="GO" id="GO:0055120">
    <property type="term" value="C:striated muscle dense body"/>
    <property type="evidence" value="ECO:0007669"/>
    <property type="project" value="TreeGrafter"/>
</dbReference>
<keyword evidence="6" id="KW-1185">Reference proteome</keyword>
<evidence type="ECO:0000256" key="4">
    <source>
        <dbReference type="SAM" id="MobiDB-lite"/>
    </source>
</evidence>
<reference evidence="5 6" key="1">
    <citation type="submission" date="2020-04" db="EMBL/GenBank/DDBJ databases">
        <authorList>
            <person name="Laetsch R D."/>
            <person name="Stevens L."/>
            <person name="Kumar S."/>
            <person name="Blaxter L. M."/>
        </authorList>
    </citation>
    <scope>NUCLEOTIDE SEQUENCE [LARGE SCALE GENOMIC DNA]</scope>
</reference>
<accession>A0A8S1ECY3</accession>
<dbReference type="GO" id="GO:0051015">
    <property type="term" value="F:actin filament binding"/>
    <property type="evidence" value="ECO:0007669"/>
    <property type="project" value="TreeGrafter"/>
</dbReference>
<comment type="subcellular location">
    <subcellularLocation>
        <location evidence="1">Nucleus</location>
        <location evidence="1">Nucleolus</location>
    </subcellularLocation>
</comment>
<organism evidence="5 6">
    <name type="scientific">Caenorhabditis bovis</name>
    <dbReference type="NCBI Taxonomy" id="2654633"/>
    <lineage>
        <taxon>Eukaryota</taxon>
        <taxon>Metazoa</taxon>
        <taxon>Ecdysozoa</taxon>
        <taxon>Nematoda</taxon>
        <taxon>Chromadorea</taxon>
        <taxon>Rhabditida</taxon>
        <taxon>Rhabditina</taxon>
        <taxon>Rhabditomorpha</taxon>
        <taxon>Rhabditoidea</taxon>
        <taxon>Rhabditidae</taxon>
        <taxon>Peloderinae</taxon>
        <taxon>Caenorhabditis</taxon>
    </lineage>
</organism>
<dbReference type="SUPFAM" id="SSF50405">
    <property type="entry name" value="Actin-crosslinking proteins"/>
    <property type="match status" value="1"/>
</dbReference>
<dbReference type="GO" id="GO:0071013">
    <property type="term" value="C:catalytic step 2 spliceosome"/>
    <property type="evidence" value="ECO:0007669"/>
    <property type="project" value="TreeGrafter"/>
</dbReference>
<sequence length="274" mass="30531">MSKDEYKQIRGGGIKLKGNKKNLFKVDKGKKKHRNKDDNEKVDPDTISHGGWRRIEEEFDLKGGINIAFECASSGSEKMYIAALDNGKFTVGGPHKDGEGPNPEEIFALVKTPDDSKISLKTGYGKYVGVDSEYQLVAVAEAIGAREQFLVVFQDGKTAIQAVASPLFLSTQPNKEGYIYVASRTAKDDEMINVRTDAVREGPVDWRSAEDKKSAKDCELAYVKMFQHSKVDLKGRHIAVDLNDRKSVKKAQAEGSAHELLLNRREKTKSDRYC</sequence>
<dbReference type="Pfam" id="PF06229">
    <property type="entry name" value="FRG1"/>
    <property type="match status" value="1"/>
</dbReference>
<dbReference type="GO" id="GO:0005730">
    <property type="term" value="C:nucleolus"/>
    <property type="evidence" value="ECO:0007669"/>
    <property type="project" value="UniProtKB-SubCell"/>
</dbReference>
<dbReference type="EMBL" id="CADEPM010000003">
    <property type="protein sequence ID" value="CAB3401529.1"/>
    <property type="molecule type" value="Genomic_DNA"/>
</dbReference>
<dbReference type="InterPro" id="IPR010414">
    <property type="entry name" value="FRG1"/>
</dbReference>
<feature type="compositionally biased region" description="Basic residues" evidence="4">
    <location>
        <begin position="25"/>
        <end position="34"/>
    </location>
</feature>